<keyword evidence="1" id="KW-0472">Membrane</keyword>
<comment type="caution">
    <text evidence="2">The sequence shown here is derived from an EMBL/GenBank/DDBJ whole genome shotgun (WGS) entry which is preliminary data.</text>
</comment>
<evidence type="ECO:0000313" key="3">
    <source>
        <dbReference type="Proteomes" id="UP001277761"/>
    </source>
</evidence>
<keyword evidence="1" id="KW-1133">Transmembrane helix</keyword>
<protein>
    <submittedName>
        <fullName evidence="2">Uncharacterized protein</fullName>
    </submittedName>
</protein>
<dbReference type="RefSeq" id="WP_319953386.1">
    <property type="nucleotide sequence ID" value="NZ_JAXAVX010000002.1"/>
</dbReference>
<evidence type="ECO:0000256" key="1">
    <source>
        <dbReference type="SAM" id="Phobius"/>
    </source>
</evidence>
<name>A0ABU4VHE5_9ACTN</name>
<dbReference type="EMBL" id="JAXAVX010000002">
    <property type="protein sequence ID" value="MDX8151236.1"/>
    <property type="molecule type" value="Genomic_DNA"/>
</dbReference>
<proteinExistence type="predicted"/>
<sequence>MPIARADLGPSAVDLLGPWARRVGRRRWTVVGVLVAAVAVAAVAFALSRSGDEQLVVRGPLTFNTRIDDRVTREPAQPGELLRLAVAARYARGADGERTLSRGAEELVYRDGGPAPSRPEPAGAPIAQLAIRMVGVMRRVRAELGPDARFQLRGEGRVKIGKDNAGWLARYQFRRGGRTWFGVRVLLMPDVAGTRSRVLDLSLRSQSSPVVPNIRLAGSNGPMRTPFYGVAFGTEAP</sequence>
<reference evidence="2 3" key="1">
    <citation type="submission" date="2023-11" db="EMBL/GenBank/DDBJ databases">
        <authorList>
            <person name="Xu M."/>
            <person name="Jiang T."/>
        </authorList>
    </citation>
    <scope>NUCLEOTIDE SEQUENCE [LARGE SCALE GENOMIC DNA]</scope>
    <source>
        <strain evidence="2 3">SD</strain>
    </source>
</reference>
<gene>
    <name evidence="2" type="ORF">SK069_06515</name>
</gene>
<keyword evidence="1" id="KW-0812">Transmembrane</keyword>
<feature type="transmembrane region" description="Helical" evidence="1">
    <location>
        <begin position="28"/>
        <end position="47"/>
    </location>
</feature>
<dbReference type="Proteomes" id="UP001277761">
    <property type="component" value="Unassembled WGS sequence"/>
</dbReference>
<evidence type="ECO:0000313" key="2">
    <source>
        <dbReference type="EMBL" id="MDX8151236.1"/>
    </source>
</evidence>
<organism evidence="2 3">
    <name type="scientific">Patulibacter brassicae</name>
    <dbReference type="NCBI Taxonomy" id="1705717"/>
    <lineage>
        <taxon>Bacteria</taxon>
        <taxon>Bacillati</taxon>
        <taxon>Actinomycetota</taxon>
        <taxon>Thermoleophilia</taxon>
        <taxon>Solirubrobacterales</taxon>
        <taxon>Patulibacteraceae</taxon>
        <taxon>Patulibacter</taxon>
    </lineage>
</organism>
<keyword evidence="3" id="KW-1185">Reference proteome</keyword>
<accession>A0ABU4VHE5</accession>